<name>A0A0F8XKW8_9ZZZZ</name>
<feature type="non-terminal residue" evidence="2">
    <location>
        <position position="1"/>
    </location>
</feature>
<accession>A0A0F8XKW8</accession>
<dbReference type="PANTHER" id="PTHR46825:SF9">
    <property type="entry name" value="BETA-LACTAMASE-RELATED DOMAIN-CONTAINING PROTEIN"/>
    <property type="match status" value="1"/>
</dbReference>
<feature type="non-terminal residue" evidence="2">
    <location>
        <position position="379"/>
    </location>
</feature>
<reference evidence="2" key="1">
    <citation type="journal article" date="2015" name="Nature">
        <title>Complex archaea that bridge the gap between prokaryotes and eukaryotes.</title>
        <authorList>
            <person name="Spang A."/>
            <person name="Saw J.H."/>
            <person name="Jorgensen S.L."/>
            <person name="Zaremba-Niedzwiedzka K."/>
            <person name="Martijn J."/>
            <person name="Lind A.E."/>
            <person name="van Eijk R."/>
            <person name="Schleper C."/>
            <person name="Guy L."/>
            <person name="Ettema T.J."/>
        </authorList>
    </citation>
    <scope>NUCLEOTIDE SEQUENCE</scope>
</reference>
<feature type="domain" description="Beta-lactamase-related" evidence="1">
    <location>
        <begin position="1"/>
        <end position="220"/>
    </location>
</feature>
<dbReference type="InterPro" id="IPR050491">
    <property type="entry name" value="AmpC-like"/>
</dbReference>
<dbReference type="InterPro" id="IPR012338">
    <property type="entry name" value="Beta-lactam/transpept-like"/>
</dbReference>
<dbReference type="InterPro" id="IPR001466">
    <property type="entry name" value="Beta-lactam-related"/>
</dbReference>
<sequence>EGKLSVSDPITRHLPDYPSYGDGITIEHLLTHTSGIVSYTGIPGYMQTQVRKDVTVEELIDVFKDLPVEFAPGERYAYSNSGYILLGAIVEAASGTSYEEFVRERVFEPLGMKQSYYGCSRCIIPQRASGYQSGNEGYANQRYLSFTQPYAAGSLMMTVEDLYRWNRALFGGKLVSPESLEMMTTPFVLNGGDTTDYAYGLVPSDLRGHRAIRHGGGIFGFVREDYLDLCVDNNPAGKTGTTQDYRDAWFMSFPPGVVVAVWVGRDDFQPIPGNLSGSRAAAPIAKAIYAAALKQGLLNAQGHRPDQTEMKPWPPALLDMNGRGAQPQPSYVAQDPFKRPSGGAVFIRREAGTTAVEDLRPVDDLDALLGAPRPGAVVT</sequence>
<proteinExistence type="predicted"/>
<evidence type="ECO:0000313" key="2">
    <source>
        <dbReference type="EMBL" id="KKK69573.1"/>
    </source>
</evidence>
<dbReference type="Gene3D" id="3.40.710.10">
    <property type="entry name" value="DD-peptidase/beta-lactamase superfamily"/>
    <property type="match status" value="2"/>
</dbReference>
<protein>
    <recommendedName>
        <fullName evidence="1">Beta-lactamase-related domain-containing protein</fullName>
    </recommendedName>
</protein>
<comment type="caution">
    <text evidence="2">The sequence shown here is derived from an EMBL/GenBank/DDBJ whole genome shotgun (WGS) entry which is preliminary data.</text>
</comment>
<dbReference type="Pfam" id="PF00144">
    <property type="entry name" value="Beta-lactamase"/>
    <property type="match status" value="1"/>
</dbReference>
<gene>
    <name evidence="2" type="ORF">LCGC14_2932680</name>
</gene>
<dbReference type="PANTHER" id="PTHR46825">
    <property type="entry name" value="D-ALANYL-D-ALANINE-CARBOXYPEPTIDASE/ENDOPEPTIDASE AMPH"/>
    <property type="match status" value="1"/>
</dbReference>
<dbReference type="EMBL" id="LAZR01058582">
    <property type="protein sequence ID" value="KKK69573.1"/>
    <property type="molecule type" value="Genomic_DNA"/>
</dbReference>
<dbReference type="AlphaFoldDB" id="A0A0F8XKW8"/>
<organism evidence="2">
    <name type="scientific">marine sediment metagenome</name>
    <dbReference type="NCBI Taxonomy" id="412755"/>
    <lineage>
        <taxon>unclassified sequences</taxon>
        <taxon>metagenomes</taxon>
        <taxon>ecological metagenomes</taxon>
    </lineage>
</organism>
<evidence type="ECO:0000259" key="1">
    <source>
        <dbReference type="Pfam" id="PF00144"/>
    </source>
</evidence>
<dbReference type="SUPFAM" id="SSF56601">
    <property type="entry name" value="beta-lactamase/transpeptidase-like"/>
    <property type="match status" value="2"/>
</dbReference>